<dbReference type="RefSeq" id="WP_345603994.1">
    <property type="nucleotide sequence ID" value="NZ_BAABJO010000004.1"/>
</dbReference>
<keyword evidence="2" id="KW-1185">Reference proteome</keyword>
<gene>
    <name evidence="1" type="ORF">GCM10023320_14170</name>
</gene>
<proteinExistence type="predicted"/>
<dbReference type="EMBL" id="BAABJO010000004">
    <property type="protein sequence ID" value="GAA5115375.1"/>
    <property type="molecule type" value="Genomic_DNA"/>
</dbReference>
<comment type="caution">
    <text evidence="1">The sequence shown here is derived from an EMBL/GenBank/DDBJ whole genome shotgun (WGS) entry which is preliminary data.</text>
</comment>
<evidence type="ECO:0000313" key="1">
    <source>
        <dbReference type="EMBL" id="GAA5115375.1"/>
    </source>
</evidence>
<reference evidence="2" key="1">
    <citation type="journal article" date="2019" name="Int. J. Syst. Evol. Microbiol.">
        <title>The Global Catalogue of Microorganisms (GCM) 10K type strain sequencing project: providing services to taxonomists for standard genome sequencing and annotation.</title>
        <authorList>
            <consortium name="The Broad Institute Genomics Platform"/>
            <consortium name="The Broad Institute Genome Sequencing Center for Infectious Disease"/>
            <person name="Wu L."/>
            <person name="Ma J."/>
        </authorList>
    </citation>
    <scope>NUCLEOTIDE SEQUENCE [LARGE SCALE GENOMIC DNA]</scope>
    <source>
        <strain evidence="2">JCM 18302</strain>
    </source>
</reference>
<accession>A0ABP9NE82</accession>
<dbReference type="Proteomes" id="UP001500804">
    <property type="component" value="Unassembled WGS sequence"/>
</dbReference>
<sequence length="116" mass="11611">MTAALRDAAARDAAARDADCAEVEYLPPCAEPRLFATGAGRQIAETTQLLLSALNGAVADAARAGTTDTGARRAAAELLDARVAVLQAVAAAGRVLADRERILDLPAAGGSAPSAA</sequence>
<protein>
    <submittedName>
        <fullName evidence="1">Uncharacterized protein</fullName>
    </submittedName>
</protein>
<evidence type="ECO:0000313" key="2">
    <source>
        <dbReference type="Proteomes" id="UP001500804"/>
    </source>
</evidence>
<organism evidence="1 2">
    <name type="scientific">Pseudonocardia adelaidensis</name>
    <dbReference type="NCBI Taxonomy" id="648754"/>
    <lineage>
        <taxon>Bacteria</taxon>
        <taxon>Bacillati</taxon>
        <taxon>Actinomycetota</taxon>
        <taxon>Actinomycetes</taxon>
        <taxon>Pseudonocardiales</taxon>
        <taxon>Pseudonocardiaceae</taxon>
        <taxon>Pseudonocardia</taxon>
    </lineage>
</organism>
<name>A0ABP9NE82_9PSEU</name>